<dbReference type="SUPFAM" id="SSF63829">
    <property type="entry name" value="Calcium-dependent phosphotriesterase"/>
    <property type="match status" value="1"/>
</dbReference>
<feature type="repeat" description="NHL" evidence="2">
    <location>
        <begin position="292"/>
        <end position="322"/>
    </location>
</feature>
<accession>A0A5C0VM26</accession>
<dbReference type="KEGG" id="pej:FYC62_14660"/>
<protein>
    <recommendedName>
        <fullName evidence="3">DUF6443 domain-containing protein</fullName>
    </recommendedName>
</protein>
<evidence type="ECO:0000313" key="5">
    <source>
        <dbReference type="Proteomes" id="UP000323653"/>
    </source>
</evidence>
<dbReference type="InterPro" id="IPR011042">
    <property type="entry name" value="6-blade_b-propeller_TolB-like"/>
</dbReference>
<dbReference type="InterPro" id="IPR022385">
    <property type="entry name" value="Rhs_assc_core"/>
</dbReference>
<dbReference type="Proteomes" id="UP000323653">
    <property type="component" value="Chromosome"/>
</dbReference>
<reference evidence="4 5" key="1">
    <citation type="submission" date="2019-08" db="EMBL/GenBank/DDBJ databases">
        <title>Pedobacter sp. nov., isolated from Han river, South Korea.</title>
        <authorList>
            <person name="Lee D.-H."/>
            <person name="Kim Y.-S."/>
            <person name="Hwang E.-M."/>
            <person name="Le Tran T.C."/>
            <person name="Cha C.-J."/>
        </authorList>
    </citation>
    <scope>NUCLEOTIDE SEQUENCE [LARGE SCALE GENOMIC DNA]</scope>
    <source>
        <strain evidence="4 5">CJ43</strain>
    </source>
</reference>
<evidence type="ECO:0000256" key="2">
    <source>
        <dbReference type="PROSITE-ProRule" id="PRU00504"/>
    </source>
</evidence>
<dbReference type="Gene3D" id="2.180.10.10">
    <property type="entry name" value="RHS repeat-associated core"/>
    <property type="match status" value="1"/>
</dbReference>
<keyword evidence="5" id="KW-1185">Reference proteome</keyword>
<feature type="repeat" description="NHL" evidence="2">
    <location>
        <begin position="346"/>
        <end position="376"/>
    </location>
</feature>
<gene>
    <name evidence="4" type="ORF">FYC62_14660</name>
</gene>
<dbReference type="PANTHER" id="PTHR13833">
    <property type="match status" value="1"/>
</dbReference>
<dbReference type="InterPro" id="IPR045619">
    <property type="entry name" value="DUF6443"/>
</dbReference>
<sequence>MSGASLSNAIDLGSYGMGGGYNSNAQDNSLSCFGDDYGQPNNDIYYKFTLSGTSRVRLDHCGSYFDTYMYLLNSSGQAISSSDDGGLCNFMEANIEITLGAGTYYIVSEGSGYHTGYITTNIEVDPLSIVYPSGPHVIQAGVSMSPIVPTITGGLPVFNTQSTSTYAGTGYYGNYNGQSNVSSFYYPCYTTFDASGNMYVADFYNHKVRKISASGVVSTLAGSGIAGYQDGAGSTARFVYPSGVAVDASGNVYVTDRDNHRIRKITPSGVVSTLAGSGSIGSANGTGTAASFNTPTGLTIDQSGNLYVSDYSNHRIRKITPSGVVSTYAGTGSMGFSNGSALSATFRRPHGLTMDSQGNLYVADRDNYAIRKISNTGVVSTIAGDGTSGYANGIGTAARFGWPNAVAIDGSGNLYVADQSNHMIRKITPAGEVSTYGGSQTPGYLNGTNPDVRFNNPYGVSTDSKGNVYVADYFNHVIRKMSSSPFTVTPELPAGLSINASTGAISGTPTAISAATQYTISGYGTAPSTFTLSVGAGGGISPSQDQNYILTLTPRIAGYTTAAATYAGTSDANQVMAEVQYFDGLGRPMQTVQVKGSANADKDIVVPIAYDQYGRENKKYLPYASTSNNGSYKTNPLTSQQSYYQSPPAGVVQTPNPYAETIFEASPLNRVLEQGAPGAAWQPVANSQAGHTQKMVYSSNAANEVRLYNAEAVTTVGETYKRTLTGTGYYGANQLYKTISKDENWSPSQSFPQAGTVEEYKDKEGRVVLKRTFNEKNNSLETLSTYYVYDDLGNLSFVLPPGAEPDATSVPSQTTLDNYCYQYRYDGRRRLVEKRIPGKGWEYMVYNKLDQLVARQDANLLNGYLVIYNMNSSAANGWIFYKYDGLGREILTGFYIPISNINRATLQVQVDGQSVLWETKNSSIAQTGYSNNAFPQNSISSYLTMSYYDDYNLPGGNPRPYGGGSTMTKGLLTATKASCESGMLWTVQYYDDKGQVIKTYRDYLYGTLGGSNYVETDYTYSFTGEQTSKTEKYHKVNESQELVTIATAYTYDHVGRSKEIKKKISSPKDSYTGSQIVLSKNNYNELGQLRTKGMHSEDQGQNFIHNTQYSYNERGWLKQISSPTFTETLAYQDDIQSVATANYNGNISEIRMSSEKTGANTNYFAYDKLNRLNNSWNTLLPTMNETNISYDKGGNILHLERGNNTNMNYDYTGNFLNRITGTQKGISIDKYYYEDYNGNTHYFEDNYGADPKSVYYDHNNLPVYMTGSSEAYHLYDANGVKLYSYIFGLYSEDYTVYAGSIVFKNYENNISFLSTEEGRAVRNLDGSYRYEYFIKDHLGNTRQSIDKYNNTARVIQEDNYCAFGLSVNKYNFSSDNKYLYNGKEKVFMEDLQDNSYNNLEWYDYGARFYDPVIGRWNVVDPLSEQAPNWTPYRYGFNNPIRYTDPTGMFEREDIEVEKQKNGTYKVVGGEANNDRNIYVTENGKRTGEVIGEMLTEYSFHHEDGSAVIGANINLNDKSGQNFMDNEIKNIGLVDYISNAQGKEPLDFKHRGMPKGATPEEQGHHHYRGMSFNGKVASARDIGNYAAGYVSGKHGFDWGSSRFTFDALQTKQEKGTWNTILYYPFNRVREGQPTQQAERSGHNTGYSIFKQRQFERQWQKATTPLPIGLKW</sequence>
<dbReference type="Pfam" id="PF20041">
    <property type="entry name" value="DUF6443"/>
    <property type="match status" value="1"/>
</dbReference>
<proteinExistence type="predicted"/>
<dbReference type="InterPro" id="IPR001258">
    <property type="entry name" value="NHL_repeat"/>
</dbReference>
<dbReference type="Gene3D" id="2.120.10.30">
    <property type="entry name" value="TolB, C-terminal domain"/>
    <property type="match status" value="3"/>
</dbReference>
<feature type="domain" description="DUF6443" evidence="3">
    <location>
        <begin position="565"/>
        <end position="692"/>
    </location>
</feature>
<dbReference type="NCBIfam" id="TIGR03696">
    <property type="entry name" value="Rhs_assc_core"/>
    <property type="match status" value="1"/>
</dbReference>
<evidence type="ECO:0000259" key="3">
    <source>
        <dbReference type="Pfam" id="PF20041"/>
    </source>
</evidence>
<keyword evidence="1" id="KW-0677">Repeat</keyword>
<evidence type="ECO:0000256" key="1">
    <source>
        <dbReference type="ARBA" id="ARBA00022737"/>
    </source>
</evidence>
<dbReference type="RefSeq" id="WP_149075474.1">
    <property type="nucleotide sequence ID" value="NZ_CP043329.1"/>
</dbReference>
<dbReference type="CDD" id="cd14953">
    <property type="entry name" value="NHL_like_1"/>
    <property type="match status" value="1"/>
</dbReference>
<name>A0A5C0VM26_9SPHI</name>
<dbReference type="EMBL" id="CP043329">
    <property type="protein sequence ID" value="QEK52763.1"/>
    <property type="molecule type" value="Genomic_DNA"/>
</dbReference>
<dbReference type="PANTHER" id="PTHR13833:SF71">
    <property type="entry name" value="NHL DOMAIN-CONTAINING PROTEIN"/>
    <property type="match status" value="1"/>
</dbReference>
<dbReference type="PROSITE" id="PS51125">
    <property type="entry name" value="NHL"/>
    <property type="match status" value="3"/>
</dbReference>
<feature type="repeat" description="NHL" evidence="2">
    <location>
        <begin position="233"/>
        <end position="268"/>
    </location>
</feature>
<dbReference type="Pfam" id="PF01436">
    <property type="entry name" value="NHL"/>
    <property type="match status" value="3"/>
</dbReference>
<evidence type="ECO:0000313" key="4">
    <source>
        <dbReference type="EMBL" id="QEK52763.1"/>
    </source>
</evidence>
<dbReference type="Pfam" id="PF05345">
    <property type="entry name" value="He_PIG"/>
    <property type="match status" value="1"/>
</dbReference>
<organism evidence="4 5">
    <name type="scientific">Pedobacter aquae</name>
    <dbReference type="NCBI Taxonomy" id="2605747"/>
    <lineage>
        <taxon>Bacteria</taxon>
        <taxon>Pseudomonadati</taxon>
        <taxon>Bacteroidota</taxon>
        <taxon>Sphingobacteriia</taxon>
        <taxon>Sphingobacteriales</taxon>
        <taxon>Sphingobacteriaceae</taxon>
        <taxon>Pedobacter</taxon>
    </lineage>
</organism>